<comment type="subcellular location">
    <subcellularLocation>
        <location evidence="1">Membrane</location>
        <topology evidence="1">Multi-pass membrane protein</topology>
    </subcellularLocation>
</comment>
<evidence type="ECO:0000313" key="12">
    <source>
        <dbReference type="Proteomes" id="UP000293360"/>
    </source>
</evidence>
<feature type="region of interest" description="Disordered" evidence="9">
    <location>
        <begin position="213"/>
        <end position="303"/>
    </location>
</feature>
<evidence type="ECO:0000313" key="11">
    <source>
        <dbReference type="EMBL" id="RYP11492.1"/>
    </source>
</evidence>
<dbReference type="AlphaFoldDB" id="A0A4Q4TWY4"/>
<dbReference type="OrthoDB" id="5226086at2759"/>
<feature type="region of interest" description="Disordered" evidence="9">
    <location>
        <begin position="1"/>
        <end position="21"/>
    </location>
</feature>
<evidence type="ECO:0000256" key="3">
    <source>
        <dbReference type="ARBA" id="ARBA00022989"/>
    </source>
</evidence>
<feature type="domain" description="Palmitoyltransferase DHHC" evidence="10">
    <location>
        <begin position="28"/>
        <end position="104"/>
    </location>
</feature>
<feature type="compositionally biased region" description="Polar residues" evidence="9">
    <location>
        <begin position="1"/>
        <end position="12"/>
    </location>
</feature>
<evidence type="ECO:0000256" key="1">
    <source>
        <dbReference type="ARBA" id="ARBA00004141"/>
    </source>
</evidence>
<organism evidence="11 12">
    <name type="scientific">Monosporascus ibericus</name>
    <dbReference type="NCBI Taxonomy" id="155417"/>
    <lineage>
        <taxon>Eukaryota</taxon>
        <taxon>Fungi</taxon>
        <taxon>Dikarya</taxon>
        <taxon>Ascomycota</taxon>
        <taxon>Pezizomycotina</taxon>
        <taxon>Sordariomycetes</taxon>
        <taxon>Xylariomycetidae</taxon>
        <taxon>Xylariales</taxon>
        <taxon>Xylariales incertae sedis</taxon>
        <taxon>Monosporascus</taxon>
    </lineage>
</organism>
<evidence type="ECO:0000256" key="2">
    <source>
        <dbReference type="ARBA" id="ARBA00022692"/>
    </source>
</evidence>
<name>A0A4Q4TWY4_9PEZI</name>
<dbReference type="EMBL" id="QJNU01000001">
    <property type="protein sequence ID" value="RYP11492.1"/>
    <property type="molecule type" value="Genomic_DNA"/>
</dbReference>
<keyword evidence="8" id="KW-0012">Acyltransferase</keyword>
<dbReference type="EC" id="2.3.1.225" evidence="8"/>
<dbReference type="Proteomes" id="UP000293360">
    <property type="component" value="Unassembled WGS sequence"/>
</dbReference>
<reference evidence="11 12" key="1">
    <citation type="submission" date="2018-06" db="EMBL/GenBank/DDBJ databases">
        <title>Complete Genomes of Monosporascus.</title>
        <authorList>
            <person name="Robinson A.J."/>
            <person name="Natvig D.O."/>
        </authorList>
    </citation>
    <scope>NUCLEOTIDE SEQUENCE [LARGE SCALE GENOMIC DNA]</scope>
    <source>
        <strain evidence="11 12">CBS 110550</strain>
    </source>
</reference>
<protein>
    <recommendedName>
        <fullName evidence="8">Palmitoyltransferase</fullName>
        <ecNumber evidence="8">2.3.1.225</ecNumber>
    </recommendedName>
</protein>
<comment type="similarity">
    <text evidence="8">Belongs to the DHHC palmitoyltransferase family.</text>
</comment>
<keyword evidence="4 8" id="KW-0472">Membrane</keyword>
<feature type="compositionally biased region" description="Low complexity" evidence="9">
    <location>
        <begin position="232"/>
        <end position="246"/>
    </location>
</feature>
<keyword evidence="5" id="KW-0564">Palmitate</keyword>
<gene>
    <name evidence="11" type="ORF">DL764_000015</name>
</gene>
<dbReference type="STRING" id="155417.A0A4Q4TWY4"/>
<comment type="catalytic activity">
    <reaction evidence="7 8">
        <text>L-cysteinyl-[protein] + hexadecanoyl-CoA = S-hexadecanoyl-L-cysteinyl-[protein] + CoA</text>
        <dbReference type="Rhea" id="RHEA:36683"/>
        <dbReference type="Rhea" id="RHEA-COMP:10131"/>
        <dbReference type="Rhea" id="RHEA-COMP:11032"/>
        <dbReference type="ChEBI" id="CHEBI:29950"/>
        <dbReference type="ChEBI" id="CHEBI:57287"/>
        <dbReference type="ChEBI" id="CHEBI:57379"/>
        <dbReference type="ChEBI" id="CHEBI:74151"/>
        <dbReference type="EC" id="2.3.1.225"/>
    </reaction>
</comment>
<proteinExistence type="inferred from homology"/>
<dbReference type="PROSITE" id="PS50216">
    <property type="entry name" value="DHHC"/>
    <property type="match status" value="1"/>
</dbReference>
<accession>A0A4Q4TWY4</accession>
<keyword evidence="6" id="KW-0449">Lipoprotein</keyword>
<comment type="domain">
    <text evidence="8">The DHHC domain is required for palmitoyltransferase activity.</text>
</comment>
<evidence type="ECO:0000256" key="4">
    <source>
        <dbReference type="ARBA" id="ARBA00023136"/>
    </source>
</evidence>
<evidence type="ECO:0000256" key="7">
    <source>
        <dbReference type="ARBA" id="ARBA00048048"/>
    </source>
</evidence>
<sequence length="303" mass="33986">MQANRNYGTSPSAPGDAAGNLTVGVSGRPRTCPKCHMRCGDRVYHDDQPNRCGPLFDHFCKFMMISVYLRTIKLYLYMLIFLPLDLIITLAFASLATSQSTGRSALMFCVPIICASPVLIEVVLENAIAQWYLLAWKNQLHGEGRSVTLVFKVPVRHQRTILHCKQYDSMNPWDLGYKENLKQALGETWLARLPMDPSCSVWIDQRSFVNAPPPPPMFTGVTVERSGPVTGPSRQPQPQQSQQQRPMAIDFLTPHPKSQQEAQPPERQQRCGLSRRTGARSSAVEPSSGADDTDPRHRSKRLQ</sequence>
<evidence type="ECO:0000256" key="8">
    <source>
        <dbReference type="RuleBase" id="RU079119"/>
    </source>
</evidence>
<dbReference type="Pfam" id="PF01529">
    <property type="entry name" value="DHHC"/>
    <property type="match status" value="1"/>
</dbReference>
<evidence type="ECO:0000256" key="6">
    <source>
        <dbReference type="ARBA" id="ARBA00023288"/>
    </source>
</evidence>
<evidence type="ECO:0000256" key="5">
    <source>
        <dbReference type="ARBA" id="ARBA00023139"/>
    </source>
</evidence>
<dbReference type="InterPro" id="IPR001594">
    <property type="entry name" value="Palmitoyltrfase_DHHC"/>
</dbReference>
<feature type="transmembrane region" description="Helical" evidence="8">
    <location>
        <begin position="105"/>
        <end position="124"/>
    </location>
</feature>
<evidence type="ECO:0000256" key="9">
    <source>
        <dbReference type="SAM" id="MobiDB-lite"/>
    </source>
</evidence>
<keyword evidence="8" id="KW-0808">Transferase</keyword>
<dbReference type="GO" id="GO:0016020">
    <property type="term" value="C:membrane"/>
    <property type="evidence" value="ECO:0007669"/>
    <property type="project" value="UniProtKB-SubCell"/>
</dbReference>
<feature type="transmembrane region" description="Helical" evidence="8">
    <location>
        <begin position="74"/>
        <end position="93"/>
    </location>
</feature>
<keyword evidence="3 8" id="KW-1133">Transmembrane helix</keyword>
<comment type="caution">
    <text evidence="11">The sequence shown here is derived from an EMBL/GenBank/DDBJ whole genome shotgun (WGS) entry which is preliminary data.</text>
</comment>
<keyword evidence="2 8" id="KW-0812">Transmembrane</keyword>
<dbReference type="GO" id="GO:0019706">
    <property type="term" value="F:protein-cysteine S-palmitoyltransferase activity"/>
    <property type="evidence" value="ECO:0007669"/>
    <property type="project" value="UniProtKB-EC"/>
</dbReference>
<keyword evidence="12" id="KW-1185">Reference proteome</keyword>
<evidence type="ECO:0000259" key="10">
    <source>
        <dbReference type="Pfam" id="PF01529"/>
    </source>
</evidence>